<dbReference type="GO" id="GO:0008360">
    <property type="term" value="P:regulation of cell shape"/>
    <property type="evidence" value="ECO:0007669"/>
    <property type="project" value="UniProtKB-KW"/>
</dbReference>
<proteinExistence type="inferred from homology"/>
<dbReference type="Pfam" id="PF13480">
    <property type="entry name" value="Acetyltransf_6"/>
    <property type="match status" value="1"/>
</dbReference>
<evidence type="ECO:0000256" key="1">
    <source>
        <dbReference type="ARBA" id="ARBA00009943"/>
    </source>
</evidence>
<dbReference type="EMBL" id="QHBU01000042">
    <property type="protein sequence ID" value="PZR83188.1"/>
    <property type="molecule type" value="Genomic_DNA"/>
</dbReference>
<keyword evidence="4" id="KW-0573">Peptidoglycan synthesis</keyword>
<name>A0A2W6AD19_9BACT</name>
<dbReference type="InterPro" id="IPR016181">
    <property type="entry name" value="Acyl_CoA_acyltransferase"/>
</dbReference>
<dbReference type="InterPro" id="IPR038740">
    <property type="entry name" value="BioF2-like_GNAT_dom"/>
</dbReference>
<evidence type="ECO:0000256" key="2">
    <source>
        <dbReference type="ARBA" id="ARBA00022679"/>
    </source>
</evidence>
<dbReference type="PANTHER" id="PTHR36174">
    <property type="entry name" value="LIPID II:GLYCINE GLYCYLTRANSFERASE"/>
    <property type="match status" value="1"/>
</dbReference>
<evidence type="ECO:0000256" key="6">
    <source>
        <dbReference type="ARBA" id="ARBA00023316"/>
    </source>
</evidence>
<dbReference type="AlphaFoldDB" id="A0A2W6AD19"/>
<reference evidence="8 9" key="1">
    <citation type="journal article" date="2017" name="Nature">
        <title>Atmospheric trace gases support primary production in Antarctic desert surface soil.</title>
        <authorList>
            <person name="Ji M."/>
            <person name="Greening C."/>
            <person name="Vanwonterghem I."/>
            <person name="Carere C.R."/>
            <person name="Bay S.K."/>
            <person name="Steen J.A."/>
            <person name="Montgomery K."/>
            <person name="Lines T."/>
            <person name="Beardall J."/>
            <person name="van Dorst J."/>
            <person name="Snape I."/>
            <person name="Stott M.B."/>
            <person name="Hugenholtz P."/>
            <person name="Ferrari B.C."/>
        </authorList>
    </citation>
    <scope>NUCLEOTIDE SEQUENCE [LARGE SCALE GENOMIC DNA]</scope>
    <source>
        <strain evidence="8">RRmetagenome_bin12</strain>
    </source>
</reference>
<dbReference type="InterPro" id="IPR003447">
    <property type="entry name" value="FEMABX"/>
</dbReference>
<keyword evidence="2" id="KW-0808">Transferase</keyword>
<dbReference type="InterPro" id="IPR050644">
    <property type="entry name" value="PG_Glycine_Bridge_Synth"/>
</dbReference>
<accession>A0A2W6AD19</accession>
<dbReference type="PANTHER" id="PTHR36174:SF1">
    <property type="entry name" value="LIPID II:GLYCINE GLYCYLTRANSFERASE"/>
    <property type="match status" value="1"/>
</dbReference>
<dbReference type="GO" id="GO:0071555">
    <property type="term" value="P:cell wall organization"/>
    <property type="evidence" value="ECO:0007669"/>
    <property type="project" value="UniProtKB-KW"/>
</dbReference>
<evidence type="ECO:0000256" key="4">
    <source>
        <dbReference type="ARBA" id="ARBA00022984"/>
    </source>
</evidence>
<evidence type="ECO:0000259" key="7">
    <source>
        <dbReference type="Pfam" id="PF13480"/>
    </source>
</evidence>
<dbReference type="Proteomes" id="UP000248724">
    <property type="component" value="Unassembled WGS sequence"/>
</dbReference>
<dbReference type="GO" id="GO:0009252">
    <property type="term" value="P:peptidoglycan biosynthetic process"/>
    <property type="evidence" value="ECO:0007669"/>
    <property type="project" value="UniProtKB-KW"/>
</dbReference>
<evidence type="ECO:0000256" key="3">
    <source>
        <dbReference type="ARBA" id="ARBA00022960"/>
    </source>
</evidence>
<dbReference type="PROSITE" id="PS51191">
    <property type="entry name" value="FEMABX"/>
    <property type="match status" value="1"/>
</dbReference>
<comment type="similarity">
    <text evidence="1">Belongs to the FemABX family.</text>
</comment>
<organism evidence="8 9">
    <name type="scientific">Candidatus Aeolococcus gillhamiae</name>
    <dbReference type="NCBI Taxonomy" id="3127015"/>
    <lineage>
        <taxon>Bacteria</taxon>
        <taxon>Bacillati</taxon>
        <taxon>Candidatus Dormiibacterota</taxon>
        <taxon>Candidatus Dormibacteria</taxon>
        <taxon>Candidatus Aeolococcales</taxon>
        <taxon>Candidatus Aeolococcaceae</taxon>
        <taxon>Candidatus Aeolococcus</taxon>
    </lineage>
</organism>
<dbReference type="GO" id="GO:0016755">
    <property type="term" value="F:aminoacyltransferase activity"/>
    <property type="evidence" value="ECO:0007669"/>
    <property type="project" value="InterPro"/>
</dbReference>
<keyword evidence="6" id="KW-0961">Cell wall biogenesis/degradation</keyword>
<evidence type="ECO:0000313" key="8">
    <source>
        <dbReference type="EMBL" id="PZR83188.1"/>
    </source>
</evidence>
<evidence type="ECO:0000256" key="5">
    <source>
        <dbReference type="ARBA" id="ARBA00023315"/>
    </source>
</evidence>
<dbReference type="SUPFAM" id="SSF55729">
    <property type="entry name" value="Acyl-CoA N-acyltransferases (Nat)"/>
    <property type="match status" value="2"/>
</dbReference>
<feature type="domain" description="BioF2-like acetyltransferase" evidence="7">
    <location>
        <begin position="143"/>
        <end position="268"/>
    </location>
</feature>
<dbReference type="Gene3D" id="3.40.630.30">
    <property type="match status" value="1"/>
</dbReference>
<comment type="caution">
    <text evidence="8">The sequence shown here is derived from an EMBL/GenBank/DDBJ whole genome shotgun (WGS) entry which is preliminary data.</text>
</comment>
<protein>
    <recommendedName>
        <fullName evidence="7">BioF2-like acetyltransferase domain-containing protein</fullName>
    </recommendedName>
</protein>
<keyword evidence="3" id="KW-0133">Cell shape</keyword>
<keyword evidence="5" id="KW-0012">Acyltransferase</keyword>
<evidence type="ECO:0000313" key="9">
    <source>
        <dbReference type="Proteomes" id="UP000248724"/>
    </source>
</evidence>
<sequence length="319" mass="35655">MTTAWIPEGWDEGVIALGGHFLQSSRWARVQERLGNRVVVGASRDWCWLGVVRQAGPFRYLYLPFGPSLRSAAALPAALDSARERARRLGCVLVRFEPGTVDAIDVAATGARRVKSRQYEHTLVLHIDADEETLRKGLNSGHRSRINAADKRGLHVVRSNDPARMTDFVRLLRQVERRNDFFSYEDPYFDAIAHELLVSGDASLYFATAGKRDAAAALVFDFGPTRYYAFGATDTESRKLMPAPPVVWQAIVDARREGRRLFDFWGAAPPDAPPDHPWNGITDFKKGFGGDRQTYAGTWELTVRPIAARLFGLARAAKR</sequence>
<gene>
    <name evidence="8" type="ORF">DLM65_02440</name>
</gene>